<dbReference type="PANTHER" id="PTHR33371">
    <property type="entry name" value="INTERMEMBRANE PHOSPHOLIPID TRANSPORT SYSTEM BINDING PROTEIN MLAD-RELATED"/>
    <property type="match status" value="1"/>
</dbReference>
<evidence type="ECO:0000256" key="2">
    <source>
        <dbReference type="SAM" id="Phobius"/>
    </source>
</evidence>
<evidence type="ECO:0000313" key="6">
    <source>
        <dbReference type="Proteomes" id="UP001418444"/>
    </source>
</evidence>
<dbReference type="InterPro" id="IPR005693">
    <property type="entry name" value="Mce"/>
</dbReference>
<evidence type="ECO:0000259" key="4">
    <source>
        <dbReference type="Pfam" id="PF11887"/>
    </source>
</evidence>
<keyword evidence="6" id="KW-1185">Reference proteome</keyword>
<keyword evidence="2" id="KW-0472">Membrane</keyword>
<dbReference type="InterPro" id="IPR003399">
    <property type="entry name" value="Mce/MlaD"/>
</dbReference>
<evidence type="ECO:0000256" key="1">
    <source>
        <dbReference type="SAM" id="MobiDB-lite"/>
    </source>
</evidence>
<evidence type="ECO:0000313" key="5">
    <source>
        <dbReference type="EMBL" id="GAA3964176.1"/>
    </source>
</evidence>
<comment type="caution">
    <text evidence="5">The sequence shown here is derived from an EMBL/GenBank/DDBJ whole genome shotgun (WGS) entry which is preliminary data.</text>
</comment>
<keyword evidence="2" id="KW-1133">Transmembrane helix</keyword>
<sequence length="385" mass="41535">MMTFLRKHSVLLGNIALVLVMLVALAYLAFVSLNWRPWQGRYDVTVKFPISGGLQETSKVTLRGVEIGDVESIQVTPRTVDVTVSLDKEYKINRDAEFSALGLSAAGEQYVDIVPATDEGPYLSAGAVIEPGQTSVTAPFSTVLESSLELISQIDTGKLSGALQELTIALNDDQPNQLKSIFQSGGVIFAELYKVMPQTTKLIQNVGTILKTTADIQPDLGSLVDGGAELINAAVASDRELRTLMGTGPGRITSMTGSLDTITDPITDVLGQFIDVAQQGALRAPTLAVLLPSIRDGSVQSQKMFHHGAWWAMASLYPKPYCDYQVTPTRPTQIMEASVPTNLYCVTNDQNQQRRGSVNAPRPEGDDTANPPPGYDPNTRTVPLN</sequence>
<dbReference type="NCBIfam" id="TIGR00996">
    <property type="entry name" value="Mtu_fam_mce"/>
    <property type="match status" value="1"/>
</dbReference>
<feature type="domain" description="Mce/MlaD" evidence="3">
    <location>
        <begin position="42"/>
        <end position="115"/>
    </location>
</feature>
<dbReference type="EMBL" id="BAAAZW010000007">
    <property type="protein sequence ID" value="GAA3964176.1"/>
    <property type="molecule type" value="Genomic_DNA"/>
</dbReference>
<evidence type="ECO:0000259" key="3">
    <source>
        <dbReference type="Pfam" id="PF02470"/>
    </source>
</evidence>
<feature type="region of interest" description="Disordered" evidence="1">
    <location>
        <begin position="349"/>
        <end position="385"/>
    </location>
</feature>
<name>A0ABP7PEB5_9ACTN</name>
<feature type="domain" description="Mammalian cell entry C-terminal" evidence="4">
    <location>
        <begin position="122"/>
        <end position="300"/>
    </location>
</feature>
<protein>
    <submittedName>
        <fullName evidence="5">MlaD family protein</fullName>
    </submittedName>
</protein>
<proteinExistence type="predicted"/>
<reference evidence="6" key="1">
    <citation type="journal article" date="2019" name="Int. J. Syst. Evol. Microbiol.">
        <title>The Global Catalogue of Microorganisms (GCM) 10K type strain sequencing project: providing services to taxonomists for standard genome sequencing and annotation.</title>
        <authorList>
            <consortium name="The Broad Institute Genomics Platform"/>
            <consortium name="The Broad Institute Genome Sequencing Center for Infectious Disease"/>
            <person name="Wu L."/>
            <person name="Ma J."/>
        </authorList>
    </citation>
    <scope>NUCLEOTIDE SEQUENCE [LARGE SCALE GENOMIC DNA]</scope>
    <source>
        <strain evidence="6">JCM 16923</strain>
    </source>
</reference>
<dbReference type="PANTHER" id="PTHR33371:SF16">
    <property type="entry name" value="MCE-FAMILY PROTEIN MCE3F"/>
    <property type="match status" value="1"/>
</dbReference>
<dbReference type="RefSeq" id="WP_344784575.1">
    <property type="nucleotide sequence ID" value="NZ_BAAAZW010000007.1"/>
</dbReference>
<dbReference type="InterPro" id="IPR052336">
    <property type="entry name" value="MlaD_Phospholipid_Transporter"/>
</dbReference>
<keyword evidence="2" id="KW-0812">Transmembrane</keyword>
<gene>
    <name evidence="5" type="ORF">GCM10022231_25880</name>
</gene>
<dbReference type="InterPro" id="IPR024516">
    <property type="entry name" value="Mce_C"/>
</dbReference>
<dbReference type="Pfam" id="PF11887">
    <property type="entry name" value="Mce4_CUP1"/>
    <property type="match status" value="1"/>
</dbReference>
<dbReference type="Proteomes" id="UP001418444">
    <property type="component" value="Unassembled WGS sequence"/>
</dbReference>
<accession>A0ABP7PEB5</accession>
<feature type="transmembrane region" description="Helical" evidence="2">
    <location>
        <begin position="12"/>
        <end position="35"/>
    </location>
</feature>
<dbReference type="Pfam" id="PF02470">
    <property type="entry name" value="MlaD"/>
    <property type="match status" value="1"/>
</dbReference>
<organism evidence="5 6">
    <name type="scientific">Gordonia caeni</name>
    <dbReference type="NCBI Taxonomy" id="1007097"/>
    <lineage>
        <taxon>Bacteria</taxon>
        <taxon>Bacillati</taxon>
        <taxon>Actinomycetota</taxon>
        <taxon>Actinomycetes</taxon>
        <taxon>Mycobacteriales</taxon>
        <taxon>Gordoniaceae</taxon>
        <taxon>Gordonia</taxon>
    </lineage>
</organism>